<evidence type="ECO:0000256" key="1">
    <source>
        <dbReference type="ARBA" id="ARBA00023274"/>
    </source>
</evidence>
<dbReference type="GO" id="GO:0003723">
    <property type="term" value="F:RNA binding"/>
    <property type="evidence" value="ECO:0007669"/>
    <property type="project" value="InterPro"/>
</dbReference>
<dbReference type="PROSITE" id="PS52002">
    <property type="entry name" value="SM"/>
    <property type="match status" value="1"/>
</dbReference>
<accession>A0A2R7Y5M3</accession>
<evidence type="ECO:0000313" key="3">
    <source>
        <dbReference type="EMBL" id="PUA32836.1"/>
    </source>
</evidence>
<sequence>MASQKLENPLRVLRSAVNKDVLVKVKDGNSFLGRLIFTDSTMNIVMVDTDEVTDDLNTPLARYGTVLIRGSQILYIVVDYKRS</sequence>
<dbReference type="InterPro" id="IPR047575">
    <property type="entry name" value="Sm"/>
</dbReference>
<dbReference type="PANTHER" id="PTHR11021:SF0">
    <property type="entry name" value="SMALL NUCLEAR RIBONUCLEOPROTEIN F"/>
    <property type="match status" value="1"/>
</dbReference>
<dbReference type="InterPro" id="IPR001163">
    <property type="entry name" value="Sm_dom_euk/arc"/>
</dbReference>
<dbReference type="PANTHER" id="PTHR11021">
    <property type="entry name" value="SMALL NUCLEAR RIBONUCLEOPROTEIN F SNRNP-F"/>
    <property type="match status" value="1"/>
</dbReference>
<organism evidence="3 4">
    <name type="scientific">Zestosphaera tikiterensis</name>
    <dbReference type="NCBI Taxonomy" id="1973259"/>
    <lineage>
        <taxon>Archaea</taxon>
        <taxon>Thermoproteota</taxon>
        <taxon>Thermoprotei</taxon>
        <taxon>Desulfurococcales</taxon>
        <taxon>Desulfurococcaceae</taxon>
        <taxon>Zestosphaera</taxon>
    </lineage>
</organism>
<dbReference type="InterPro" id="IPR016487">
    <property type="entry name" value="Lsm6/sSmF"/>
</dbReference>
<dbReference type="Gene3D" id="2.30.30.100">
    <property type="match status" value="1"/>
</dbReference>
<dbReference type="SUPFAM" id="SSF50182">
    <property type="entry name" value="Sm-like ribonucleoproteins"/>
    <property type="match status" value="1"/>
</dbReference>
<gene>
    <name evidence="3" type="ORF">B7O98_05210</name>
</gene>
<feature type="domain" description="Sm" evidence="2">
    <location>
        <begin position="8"/>
        <end position="82"/>
    </location>
</feature>
<evidence type="ECO:0000259" key="2">
    <source>
        <dbReference type="PROSITE" id="PS52002"/>
    </source>
</evidence>
<dbReference type="InterPro" id="IPR010920">
    <property type="entry name" value="LSM_dom_sf"/>
</dbReference>
<dbReference type="SMART" id="SM00651">
    <property type="entry name" value="Sm"/>
    <property type="match status" value="1"/>
</dbReference>
<dbReference type="AlphaFoldDB" id="A0A2R7Y5M3"/>
<protein>
    <submittedName>
        <fullName evidence="3">Sm ribonucleo</fullName>
    </submittedName>
</protein>
<evidence type="ECO:0000313" key="4">
    <source>
        <dbReference type="Proteomes" id="UP000244093"/>
    </source>
</evidence>
<dbReference type="EMBL" id="NBVN01000003">
    <property type="protein sequence ID" value="PUA32836.1"/>
    <property type="molecule type" value="Genomic_DNA"/>
</dbReference>
<comment type="caution">
    <text evidence="3">The sequence shown here is derived from an EMBL/GenBank/DDBJ whole genome shotgun (WGS) entry which is preliminary data.</text>
</comment>
<dbReference type="GO" id="GO:0000398">
    <property type="term" value="P:mRNA splicing, via spliceosome"/>
    <property type="evidence" value="ECO:0007669"/>
    <property type="project" value="InterPro"/>
</dbReference>
<dbReference type="Pfam" id="PF01423">
    <property type="entry name" value="LSM"/>
    <property type="match status" value="1"/>
</dbReference>
<proteinExistence type="predicted"/>
<dbReference type="Proteomes" id="UP000244093">
    <property type="component" value="Unassembled WGS sequence"/>
</dbReference>
<reference evidence="3 4" key="1">
    <citation type="journal article" date="2018" name="Syst. Appl. Microbiol.">
        <title>A new symbiotic nanoarchaeote (Candidatus Nanoclepta minutus) and its host (Zestosphaera tikiterensis gen. nov., sp. nov.) from a New Zealand hot spring.</title>
        <authorList>
            <person name="St John E."/>
            <person name="Liu Y."/>
            <person name="Podar M."/>
            <person name="Stott M.B."/>
            <person name="Meneghin J."/>
            <person name="Chen Z."/>
            <person name="Lagutin K."/>
            <person name="Mitchell K."/>
            <person name="Reysenbach A.L."/>
        </authorList>
    </citation>
    <scope>NUCLEOTIDE SEQUENCE [LARGE SCALE GENOMIC DNA]</scope>
    <source>
        <strain evidence="3">NZ3</strain>
    </source>
</reference>
<dbReference type="GO" id="GO:1990904">
    <property type="term" value="C:ribonucleoprotein complex"/>
    <property type="evidence" value="ECO:0007669"/>
    <property type="project" value="UniProtKB-KW"/>
</dbReference>
<name>A0A2R7Y5M3_9CREN</name>
<keyword evidence="1" id="KW-0687">Ribonucleoprotein</keyword>